<evidence type="ECO:0000313" key="4">
    <source>
        <dbReference type="Proteomes" id="UP000706580"/>
    </source>
</evidence>
<proteinExistence type="predicted"/>
<dbReference type="EMBL" id="JADMNK010000006">
    <property type="protein sequence ID" value="MBZ0058656.1"/>
    <property type="molecule type" value="Genomic_DNA"/>
</dbReference>
<dbReference type="RefSeq" id="WP_223074772.1">
    <property type="nucleotide sequence ID" value="NZ_JADMNK010000006.1"/>
</dbReference>
<comment type="caution">
    <text evidence="3">The sequence shown here is derived from an EMBL/GenBank/DDBJ whole genome shotgun (WGS) entry which is preliminary data.</text>
</comment>
<protein>
    <submittedName>
        <fullName evidence="3">Uncharacterized protein</fullName>
    </submittedName>
</protein>
<feature type="region of interest" description="Disordered" evidence="2">
    <location>
        <begin position="40"/>
        <end position="64"/>
    </location>
</feature>
<dbReference type="Proteomes" id="UP000706580">
    <property type="component" value="Unassembled WGS sequence"/>
</dbReference>
<reference evidence="3 4" key="1">
    <citation type="submission" date="2020-11" db="EMBL/GenBank/DDBJ databases">
        <title>Draft Genome of Enterobacter sp. strain EMC7.</title>
        <authorList>
            <person name="Barman P."/>
            <person name="Sinha S."/>
            <person name="Sen S."/>
            <person name="Chakraborty R."/>
        </authorList>
    </citation>
    <scope>NUCLEOTIDE SEQUENCE [LARGE SCALE GENOMIC DNA]</scope>
    <source>
        <strain evidence="3 4">EMC7</strain>
    </source>
</reference>
<evidence type="ECO:0000256" key="2">
    <source>
        <dbReference type="SAM" id="MobiDB-lite"/>
    </source>
</evidence>
<name>A0ABS7RZB8_9ENTR</name>
<organism evidence="3 4">
    <name type="scientific">Leclercia barmai</name>
    <dbReference type="NCBI Taxonomy" id="2785629"/>
    <lineage>
        <taxon>Bacteria</taxon>
        <taxon>Pseudomonadati</taxon>
        <taxon>Pseudomonadota</taxon>
        <taxon>Gammaproteobacteria</taxon>
        <taxon>Enterobacterales</taxon>
        <taxon>Enterobacteriaceae</taxon>
        <taxon>Leclercia</taxon>
    </lineage>
</organism>
<sequence length="188" mass="19733">MNKYFSAALCCGLLFAAGKSYSSGTELLEQLSREKIIGTDSVNPFSAPEATPSRPDAPSKATPALPKVKPVCVADTTPRQLAAKDALNAAVAREKIARLNADLQKANDHLASLNQQLAAVEQQKAALEKAATAQRERPAPAAPLSNASAQTLALESVIATLNLAAEGEKARSAQREALLKKRSTIAMS</sequence>
<evidence type="ECO:0000256" key="1">
    <source>
        <dbReference type="SAM" id="Coils"/>
    </source>
</evidence>
<accession>A0ABS7RZB8</accession>
<gene>
    <name evidence="3" type="ORF">ITX56_12730</name>
</gene>
<evidence type="ECO:0000313" key="3">
    <source>
        <dbReference type="EMBL" id="MBZ0058656.1"/>
    </source>
</evidence>
<keyword evidence="1" id="KW-0175">Coiled coil</keyword>
<keyword evidence="4" id="KW-1185">Reference proteome</keyword>
<feature type="coiled-coil region" evidence="1">
    <location>
        <begin position="89"/>
        <end position="137"/>
    </location>
</feature>